<protein>
    <submittedName>
        <fullName evidence="1">Uncharacterized protein</fullName>
    </submittedName>
</protein>
<dbReference type="GeneID" id="44152549"/>
<sequence>MDSCYCLIKIINNHKIACFIVQKSAFCFYDYPICLTAYNYSSISQLMTQHDCINLLSIQHIQYISKELYKANLCLLLSQTYIQS</sequence>
<gene>
    <name evidence="1" type="primary">ORF73</name>
</gene>
<organism evidence="1">
    <name type="scientific">Gracilaria textorii</name>
    <dbReference type="NCBI Taxonomy" id="172949"/>
    <lineage>
        <taxon>Eukaryota</taxon>
        <taxon>Rhodophyta</taxon>
        <taxon>Florideophyceae</taxon>
        <taxon>Rhodymeniophycidae</taxon>
        <taxon>Gracilariales</taxon>
        <taxon>Gracilariaceae</taxon>
        <taxon>Gracilaria</taxon>
    </lineage>
</organism>
<accession>A0A6C0AA27</accession>
<keyword evidence="1" id="KW-0934">Plastid</keyword>
<proteinExistence type="predicted"/>
<evidence type="ECO:0000313" key="1">
    <source>
        <dbReference type="EMBL" id="QHS71004.1"/>
    </source>
</evidence>
<dbReference type="EMBL" id="MN053320">
    <property type="protein sequence ID" value="QHS71004.1"/>
    <property type="molecule type" value="Genomic_DNA"/>
</dbReference>
<dbReference type="RefSeq" id="YP_009732428.1">
    <property type="nucleotide sequence ID" value="NC_046043.1"/>
</dbReference>
<dbReference type="AlphaFoldDB" id="A0A6C0AA27"/>
<name>A0A6C0AA27_9FLOR</name>
<geneLocation type="plastid" evidence="1"/>
<reference evidence="1" key="1">
    <citation type="journal article" date="2019" name="Mitochondrial DNA Part B Resour">
        <title>The complete plastid genome and phylogenetic analysis of Gracilaria textorii.</title>
        <authorList>
            <person name="Chen W."/>
            <person name="Liu T."/>
            <person name="Tang X."/>
            <person name="Jia X."/>
            <person name="Wu X."/>
        </authorList>
    </citation>
    <scope>NUCLEOTIDE SEQUENCE</scope>
</reference>